<accession>W7HTV0</accession>
<proteinExistence type="predicted"/>
<evidence type="ECO:0000313" key="2">
    <source>
        <dbReference type="EMBL" id="EWC46879.1"/>
    </source>
</evidence>
<organism evidence="2 3">
    <name type="scientific">Drechslerella stenobrocha 248</name>
    <dbReference type="NCBI Taxonomy" id="1043628"/>
    <lineage>
        <taxon>Eukaryota</taxon>
        <taxon>Fungi</taxon>
        <taxon>Dikarya</taxon>
        <taxon>Ascomycota</taxon>
        <taxon>Pezizomycotina</taxon>
        <taxon>Orbiliomycetes</taxon>
        <taxon>Orbiliales</taxon>
        <taxon>Orbiliaceae</taxon>
        <taxon>Drechslerella</taxon>
    </lineage>
</organism>
<feature type="region of interest" description="Disordered" evidence="1">
    <location>
        <begin position="1"/>
        <end position="21"/>
    </location>
</feature>
<keyword evidence="3" id="KW-1185">Reference proteome</keyword>
<dbReference type="EMBL" id="KI966414">
    <property type="protein sequence ID" value="EWC46879.1"/>
    <property type="molecule type" value="Genomic_DNA"/>
</dbReference>
<evidence type="ECO:0000313" key="3">
    <source>
        <dbReference type="Proteomes" id="UP000024837"/>
    </source>
</evidence>
<sequence length="147" mass="16134">MTKYDSEGSLSTPATTPPRAGTSPAIDLLHYQLHPQHLEPAPLHPHALARCKTLQDLSTHATGAPTFRAIYTAIVSDYLSGRILWRAGHGYIYSAVGLLLGPLPLPQLNDKIRELFDAGVYDIYAELCDEEGISKMMPSAQYSNCRL</sequence>
<protein>
    <submittedName>
        <fullName evidence="2">Uncharacterized protein</fullName>
    </submittedName>
</protein>
<name>W7HTV0_9PEZI</name>
<dbReference type="OrthoDB" id="5294474at2759"/>
<dbReference type="Proteomes" id="UP000024837">
    <property type="component" value="Unassembled WGS sequence"/>
</dbReference>
<dbReference type="AlphaFoldDB" id="W7HTV0"/>
<reference evidence="2 3" key="1">
    <citation type="submission" date="2013-05" db="EMBL/GenBank/DDBJ databases">
        <title>Drechslerella stenobrocha genome reveals carnivorous origination and mechanical trapping mechanism of predatory fungi.</title>
        <authorList>
            <person name="Liu X."/>
            <person name="Zhang W."/>
            <person name="Liu K."/>
        </authorList>
    </citation>
    <scope>NUCLEOTIDE SEQUENCE [LARGE SCALE GENOMIC DNA]</scope>
    <source>
        <strain evidence="2 3">248</strain>
    </source>
</reference>
<dbReference type="HOGENOM" id="CLU_1768014_0_0_1"/>
<gene>
    <name evidence="2" type="ORF">DRE_03891</name>
</gene>
<evidence type="ECO:0000256" key="1">
    <source>
        <dbReference type="SAM" id="MobiDB-lite"/>
    </source>
</evidence>